<dbReference type="InterPro" id="IPR033659">
    <property type="entry name" value="Ferrochelatase_N"/>
</dbReference>
<evidence type="ECO:0000256" key="5">
    <source>
        <dbReference type="ARBA" id="ARBA00023244"/>
    </source>
</evidence>
<dbReference type="EMBL" id="BBWV01000001">
    <property type="protein sequence ID" value="GAO41783.1"/>
    <property type="molecule type" value="Genomic_DNA"/>
</dbReference>
<evidence type="ECO:0000256" key="6">
    <source>
        <dbReference type="ARBA" id="ARBA00024536"/>
    </source>
</evidence>
<evidence type="ECO:0000256" key="8">
    <source>
        <dbReference type="RuleBase" id="RU004185"/>
    </source>
</evidence>
<keyword evidence="2 7" id="KW-0408">Iron</keyword>
<comment type="catalytic activity">
    <reaction evidence="6">
        <text>Fe-coproporphyrin III + 2 H(+) = coproporphyrin III + Fe(2+)</text>
        <dbReference type="Rhea" id="RHEA:49572"/>
        <dbReference type="ChEBI" id="CHEBI:15378"/>
        <dbReference type="ChEBI" id="CHEBI:29033"/>
        <dbReference type="ChEBI" id="CHEBI:68438"/>
        <dbReference type="ChEBI" id="CHEBI:131725"/>
        <dbReference type="EC" id="4.99.1.9"/>
    </reaction>
    <physiologicalReaction direction="right-to-left" evidence="6">
        <dbReference type="Rhea" id="RHEA:49574"/>
    </physiologicalReaction>
</comment>
<dbReference type="InterPro" id="IPR001015">
    <property type="entry name" value="Ferrochelatase"/>
</dbReference>
<evidence type="ECO:0000313" key="10">
    <source>
        <dbReference type="Proteomes" id="UP000033121"/>
    </source>
</evidence>
<evidence type="ECO:0000256" key="4">
    <source>
        <dbReference type="ARBA" id="ARBA00023239"/>
    </source>
</evidence>
<dbReference type="CDD" id="cd03411">
    <property type="entry name" value="Ferrochelatase_N"/>
    <property type="match status" value="1"/>
</dbReference>
<organism evidence="9 10">
    <name type="scientific">Flavihumibacter petaseus NBRC 106054</name>
    <dbReference type="NCBI Taxonomy" id="1220578"/>
    <lineage>
        <taxon>Bacteria</taxon>
        <taxon>Pseudomonadati</taxon>
        <taxon>Bacteroidota</taxon>
        <taxon>Chitinophagia</taxon>
        <taxon>Chitinophagales</taxon>
        <taxon>Chitinophagaceae</taxon>
        <taxon>Flavihumibacter</taxon>
    </lineage>
</organism>
<dbReference type="GO" id="GO:0006783">
    <property type="term" value="P:heme biosynthetic process"/>
    <property type="evidence" value="ECO:0007669"/>
    <property type="project" value="UniProtKB-UniRule"/>
</dbReference>
<evidence type="ECO:0000313" key="9">
    <source>
        <dbReference type="EMBL" id="GAO41783.1"/>
    </source>
</evidence>
<keyword evidence="7" id="KW-0479">Metal-binding</keyword>
<keyword evidence="10" id="KW-1185">Reference proteome</keyword>
<dbReference type="PANTHER" id="PTHR11108">
    <property type="entry name" value="FERROCHELATASE"/>
    <property type="match status" value="1"/>
</dbReference>
<proteinExistence type="inferred from homology"/>
<evidence type="ECO:0000256" key="2">
    <source>
        <dbReference type="ARBA" id="ARBA00023004"/>
    </source>
</evidence>
<dbReference type="GO" id="GO:0046872">
    <property type="term" value="F:metal ion binding"/>
    <property type="evidence" value="ECO:0007669"/>
    <property type="project" value="UniProtKB-KW"/>
</dbReference>
<reference evidence="9 10" key="1">
    <citation type="submission" date="2015-04" db="EMBL/GenBank/DDBJ databases">
        <title>Whole genome shotgun sequence of Flavihumibacter petaseus NBRC 106054.</title>
        <authorList>
            <person name="Miyazawa S."/>
            <person name="Hosoyama A."/>
            <person name="Hashimoto M."/>
            <person name="Noguchi M."/>
            <person name="Tsuchikane K."/>
            <person name="Ohji S."/>
            <person name="Yamazoe A."/>
            <person name="Ichikawa N."/>
            <person name="Kimura A."/>
            <person name="Fujita N."/>
        </authorList>
    </citation>
    <scope>NUCLEOTIDE SEQUENCE [LARGE SCALE GENOMIC DNA]</scope>
    <source>
        <strain evidence="9 10">NBRC 106054</strain>
    </source>
</reference>
<dbReference type="OrthoDB" id="9809741at2"/>
<evidence type="ECO:0000256" key="7">
    <source>
        <dbReference type="HAMAP-Rule" id="MF_00323"/>
    </source>
</evidence>
<dbReference type="AlphaFoldDB" id="A0A0E9MW93"/>
<feature type="binding site" evidence="7">
    <location>
        <position position="190"/>
    </location>
    <ligand>
        <name>Fe(2+)</name>
        <dbReference type="ChEBI" id="CHEBI:29033"/>
    </ligand>
</feature>
<gene>
    <name evidence="7 9" type="primary">hemH</name>
    <name evidence="9" type="ORF">FPE01S_01_07970</name>
</gene>
<dbReference type="UniPathway" id="UPA00252">
    <property type="reaction ID" value="UER00325"/>
</dbReference>
<dbReference type="GO" id="GO:0004325">
    <property type="term" value="F:ferrochelatase activity"/>
    <property type="evidence" value="ECO:0007669"/>
    <property type="project" value="UniProtKB-UniRule"/>
</dbReference>
<keyword evidence="5 7" id="KW-0627">Porphyrin biosynthesis</keyword>
<dbReference type="SUPFAM" id="SSF53800">
    <property type="entry name" value="Chelatase"/>
    <property type="match status" value="1"/>
</dbReference>
<comment type="function">
    <text evidence="7">Catalyzes the ferrous insertion into protoporphyrin IX.</text>
</comment>
<comment type="similarity">
    <text evidence="1 7 8">Belongs to the ferrochelatase family.</text>
</comment>
<dbReference type="NCBIfam" id="TIGR00109">
    <property type="entry name" value="hemH"/>
    <property type="match status" value="1"/>
</dbReference>
<evidence type="ECO:0000256" key="1">
    <source>
        <dbReference type="ARBA" id="ARBA00007718"/>
    </source>
</evidence>
<dbReference type="STRING" id="1220578.FPE01S_01_07970"/>
<protein>
    <recommendedName>
        <fullName evidence="7">Ferrochelatase</fullName>
        <ecNumber evidence="7">4.98.1.1</ecNumber>
    </recommendedName>
    <alternativeName>
        <fullName evidence="7">Heme synthase</fullName>
    </alternativeName>
    <alternativeName>
        <fullName evidence="7">Protoheme ferro-lyase</fullName>
    </alternativeName>
</protein>
<feature type="binding site" evidence="7">
    <location>
        <position position="293"/>
    </location>
    <ligand>
        <name>Fe(2+)</name>
        <dbReference type="ChEBI" id="CHEBI:29033"/>
    </ligand>
</feature>
<dbReference type="Pfam" id="PF00762">
    <property type="entry name" value="Ferrochelatase"/>
    <property type="match status" value="1"/>
</dbReference>
<dbReference type="InterPro" id="IPR033644">
    <property type="entry name" value="Ferrochelatase_C"/>
</dbReference>
<name>A0A0E9MW93_9BACT</name>
<dbReference type="Proteomes" id="UP000033121">
    <property type="component" value="Unassembled WGS sequence"/>
</dbReference>
<keyword evidence="4 7" id="KW-0456">Lyase</keyword>
<dbReference type="EC" id="4.98.1.1" evidence="7"/>
<dbReference type="PANTHER" id="PTHR11108:SF1">
    <property type="entry name" value="FERROCHELATASE, MITOCHONDRIAL"/>
    <property type="match status" value="1"/>
</dbReference>
<dbReference type="CDD" id="cd00419">
    <property type="entry name" value="Ferrochelatase_C"/>
    <property type="match status" value="1"/>
</dbReference>
<comment type="pathway">
    <text evidence="7">Porphyrin-containing compound metabolism; protoheme biosynthesis; protoheme from protoporphyrin-IX: step 1/1.</text>
</comment>
<comment type="caution">
    <text evidence="9">The sequence shown here is derived from an EMBL/GenBank/DDBJ whole genome shotgun (WGS) entry which is preliminary data.</text>
</comment>
<keyword evidence="7" id="KW-0963">Cytoplasm</keyword>
<accession>A0A0E9MW93</accession>
<dbReference type="GO" id="GO:0005737">
    <property type="term" value="C:cytoplasm"/>
    <property type="evidence" value="ECO:0007669"/>
    <property type="project" value="UniProtKB-SubCell"/>
</dbReference>
<comment type="catalytic activity">
    <reaction evidence="7">
        <text>heme b + 2 H(+) = protoporphyrin IX + Fe(2+)</text>
        <dbReference type="Rhea" id="RHEA:22584"/>
        <dbReference type="ChEBI" id="CHEBI:15378"/>
        <dbReference type="ChEBI" id="CHEBI:29033"/>
        <dbReference type="ChEBI" id="CHEBI:57306"/>
        <dbReference type="ChEBI" id="CHEBI:60344"/>
        <dbReference type="EC" id="4.98.1.1"/>
    </reaction>
</comment>
<evidence type="ECO:0000256" key="3">
    <source>
        <dbReference type="ARBA" id="ARBA00023133"/>
    </source>
</evidence>
<dbReference type="HAMAP" id="MF_00323">
    <property type="entry name" value="Ferrochelatase"/>
    <property type="match status" value="1"/>
</dbReference>
<sequence>MKRGIVLINLGSPDSTSVGDVRKYLNEFLMDKRVIDIPYLGRLMLVRGMIVPFRAPKSAHAYQSIWTDKGSPLIVLTQELEAALQAETEYPVTIAMRYGRFPPREAFDELLRREPGLEEVLLVPLYPHFAMSSYETAVQYAREQYAQGGYKFRLTVVPPYYDEPNYLDALAGTIRPWLQEPFDHVLFSFHGVPERHIYKGDPTGQHCLRSPDCCSANSVAHRTCYPHHCLVTMKAVAARLGLGAGQFSFSFQSRLGREEWVKPYTAQRLADMPGEGIKKLLVVCPAFISDCLETLEEISVEGRDIFLGAGGESFHQIPCLNVDPAWVKVLKGYAEKAYAESEIPA</sequence>
<dbReference type="RefSeq" id="WP_046367587.1">
    <property type="nucleotide sequence ID" value="NZ_BBWV01000001.1"/>
</dbReference>
<comment type="subcellular location">
    <subcellularLocation>
        <location evidence="7">Cytoplasm</location>
    </subcellularLocation>
</comment>
<keyword evidence="3 7" id="KW-0350">Heme biosynthesis</keyword>
<dbReference type="Gene3D" id="3.40.50.1400">
    <property type="match status" value="3"/>
</dbReference>